<reference evidence="1" key="1">
    <citation type="submission" date="2023-05" db="EMBL/GenBank/DDBJ databases">
        <authorList>
            <consortium name="ELIXIR-Norway"/>
        </authorList>
    </citation>
    <scope>NUCLEOTIDE SEQUENCE</scope>
</reference>
<evidence type="ECO:0000313" key="2">
    <source>
        <dbReference type="Proteomes" id="UP001162501"/>
    </source>
</evidence>
<name>A0AC59ZKN5_RANTA</name>
<evidence type="ECO:0000313" key="1">
    <source>
        <dbReference type="EMBL" id="CAN0447542.1"/>
    </source>
</evidence>
<dbReference type="Proteomes" id="UP001162501">
    <property type="component" value="Chromosome 3"/>
</dbReference>
<reference evidence="1" key="2">
    <citation type="submission" date="2025-03" db="EMBL/GenBank/DDBJ databases">
        <authorList>
            <consortium name="ELIXIR-Norway"/>
            <consortium name="Elixir Norway"/>
        </authorList>
    </citation>
    <scope>NUCLEOTIDE SEQUENCE</scope>
</reference>
<dbReference type="EMBL" id="OX596087">
    <property type="protein sequence ID" value="CAN0447542.1"/>
    <property type="molecule type" value="Genomic_DNA"/>
</dbReference>
<proteinExistence type="predicted"/>
<organism evidence="1 2">
    <name type="scientific">Rangifer tarandus platyrhynchus</name>
    <name type="common">Svalbard reindeer</name>
    <dbReference type="NCBI Taxonomy" id="3082113"/>
    <lineage>
        <taxon>Eukaryota</taxon>
        <taxon>Metazoa</taxon>
        <taxon>Chordata</taxon>
        <taxon>Craniata</taxon>
        <taxon>Vertebrata</taxon>
        <taxon>Euteleostomi</taxon>
        <taxon>Mammalia</taxon>
        <taxon>Eutheria</taxon>
        <taxon>Laurasiatheria</taxon>
        <taxon>Artiodactyla</taxon>
        <taxon>Ruminantia</taxon>
        <taxon>Pecora</taxon>
        <taxon>Cervidae</taxon>
        <taxon>Odocoileinae</taxon>
        <taxon>Rangifer</taxon>
    </lineage>
</organism>
<accession>A0AC59ZKN5</accession>
<protein>
    <submittedName>
        <fullName evidence="1">Uncharacterized protein</fullName>
    </submittedName>
</protein>
<gene>
    <name evidence="1" type="ORF">MRATA1EN22A_LOCUS19457</name>
</gene>
<sequence length="165" mass="17259">MLAAAPEGVSRDSQKKALLPEAQSLALLQASFRLRPKRKDSSYPLPPPSLAKLYPPDLGRDKRDGTGDGPERMARTQDAIAGRQLAGLPGQVFAAARLACLFLSFPFTKFSHIPAACAAAVDSPVGRSPHIVCAGSEDPRCPEGLGTLEPSIPSVTGQHAPGALP</sequence>